<dbReference type="PRINTS" id="PR00080">
    <property type="entry name" value="SDRFAMILY"/>
</dbReference>
<dbReference type="RefSeq" id="WP_188887879.1">
    <property type="nucleotide sequence ID" value="NZ_BMHY01000001.1"/>
</dbReference>
<dbReference type="Proteomes" id="UP000600247">
    <property type="component" value="Unassembled WGS sequence"/>
</dbReference>
<dbReference type="Gene3D" id="3.40.50.720">
    <property type="entry name" value="NAD(P)-binding Rossmann-like Domain"/>
    <property type="match status" value="1"/>
</dbReference>
<comment type="similarity">
    <text evidence="1">Belongs to the short-chain dehydrogenases/reductases (SDR) family.</text>
</comment>
<protein>
    <submittedName>
        <fullName evidence="3">Short chain dehydrogenase</fullName>
    </submittedName>
</protein>
<dbReference type="PANTHER" id="PTHR24321">
    <property type="entry name" value="DEHYDROGENASES, SHORT CHAIN"/>
    <property type="match status" value="1"/>
</dbReference>
<dbReference type="AlphaFoldDB" id="A0A917GX40"/>
<dbReference type="Pfam" id="PF13561">
    <property type="entry name" value="adh_short_C2"/>
    <property type="match status" value="1"/>
</dbReference>
<accession>A0A917GX40</accession>
<evidence type="ECO:0000313" key="3">
    <source>
        <dbReference type="EMBL" id="GGG59703.1"/>
    </source>
</evidence>
<name>A0A917GX40_9BACL</name>
<proteinExistence type="inferred from homology"/>
<evidence type="ECO:0000256" key="2">
    <source>
        <dbReference type="ARBA" id="ARBA00023002"/>
    </source>
</evidence>
<dbReference type="EMBL" id="BMHY01000001">
    <property type="protein sequence ID" value="GGG59703.1"/>
    <property type="molecule type" value="Genomic_DNA"/>
</dbReference>
<organism evidence="3 4">
    <name type="scientific">Paenibacillus radicis</name>
    <name type="common">ex Gao et al. 2016</name>
    <dbReference type="NCBI Taxonomy" id="1737354"/>
    <lineage>
        <taxon>Bacteria</taxon>
        <taxon>Bacillati</taxon>
        <taxon>Bacillota</taxon>
        <taxon>Bacilli</taxon>
        <taxon>Bacillales</taxon>
        <taxon>Paenibacillaceae</taxon>
        <taxon>Paenibacillus</taxon>
    </lineage>
</organism>
<dbReference type="InterPro" id="IPR036291">
    <property type="entry name" value="NAD(P)-bd_dom_sf"/>
</dbReference>
<keyword evidence="2" id="KW-0560">Oxidoreductase</keyword>
<dbReference type="InterPro" id="IPR002347">
    <property type="entry name" value="SDR_fam"/>
</dbReference>
<dbReference type="PROSITE" id="PS00061">
    <property type="entry name" value="ADH_SHORT"/>
    <property type="match status" value="1"/>
</dbReference>
<gene>
    <name evidence="3" type="ORF">GCM10010918_11100</name>
</gene>
<dbReference type="PANTHER" id="PTHR24321:SF8">
    <property type="entry name" value="ESTRADIOL 17-BETA-DEHYDROGENASE 8-RELATED"/>
    <property type="match status" value="1"/>
</dbReference>
<keyword evidence="4" id="KW-1185">Reference proteome</keyword>
<evidence type="ECO:0000256" key="1">
    <source>
        <dbReference type="ARBA" id="ARBA00006484"/>
    </source>
</evidence>
<sequence length="255" mass="26918">MLVEGKVCLITGGGSGIGEVTALRFAEEGARVVIADIDAAEGRRVAEAIQAAHGETAAMAVQADVSAESEVRSLIEAIAKQYGRLDVLVNNAATILPKLIEDVEEREWNKVIDVNLKSVFLLTKHSLPLLKQSKGSIVNMASLNGLVGQKQNAVYASTKGAIVAMTKSLALDYAPDGVRVNCICPAGVSTPLLEKWTEEQDDPARTRVMLDDMHPLGRPAKPHEIADAALFFASGLSQFVTGVALPVDGGASLGY</sequence>
<dbReference type="GO" id="GO:0016491">
    <property type="term" value="F:oxidoreductase activity"/>
    <property type="evidence" value="ECO:0007669"/>
    <property type="project" value="UniProtKB-KW"/>
</dbReference>
<dbReference type="PRINTS" id="PR00081">
    <property type="entry name" value="GDHRDH"/>
</dbReference>
<comment type="caution">
    <text evidence="3">The sequence shown here is derived from an EMBL/GenBank/DDBJ whole genome shotgun (WGS) entry which is preliminary data.</text>
</comment>
<dbReference type="GO" id="GO:0008206">
    <property type="term" value="P:bile acid metabolic process"/>
    <property type="evidence" value="ECO:0007669"/>
    <property type="project" value="UniProtKB-ARBA"/>
</dbReference>
<evidence type="ECO:0000313" key="4">
    <source>
        <dbReference type="Proteomes" id="UP000600247"/>
    </source>
</evidence>
<dbReference type="SUPFAM" id="SSF51735">
    <property type="entry name" value="NAD(P)-binding Rossmann-fold domains"/>
    <property type="match status" value="1"/>
</dbReference>
<dbReference type="InterPro" id="IPR020904">
    <property type="entry name" value="Sc_DH/Rdtase_CS"/>
</dbReference>
<dbReference type="CDD" id="cd05233">
    <property type="entry name" value="SDR_c"/>
    <property type="match status" value="1"/>
</dbReference>
<dbReference type="FunFam" id="3.40.50.720:FF:000084">
    <property type="entry name" value="Short-chain dehydrogenase reductase"/>
    <property type="match status" value="1"/>
</dbReference>
<dbReference type="NCBIfam" id="NF005559">
    <property type="entry name" value="PRK07231.1"/>
    <property type="match status" value="1"/>
</dbReference>
<reference evidence="3 4" key="1">
    <citation type="journal article" date="2014" name="Int. J. Syst. Evol. Microbiol.">
        <title>Complete genome sequence of Corynebacterium casei LMG S-19264T (=DSM 44701T), isolated from a smear-ripened cheese.</title>
        <authorList>
            <consortium name="US DOE Joint Genome Institute (JGI-PGF)"/>
            <person name="Walter F."/>
            <person name="Albersmeier A."/>
            <person name="Kalinowski J."/>
            <person name="Ruckert C."/>
        </authorList>
    </citation>
    <scope>NUCLEOTIDE SEQUENCE [LARGE SCALE GENOMIC DNA]</scope>
    <source>
        <strain evidence="3 4">CGMCC 1.15286</strain>
    </source>
</reference>